<evidence type="ECO:0000256" key="3">
    <source>
        <dbReference type="SAM" id="MobiDB-lite"/>
    </source>
</evidence>
<dbReference type="EMBL" id="KZ679258">
    <property type="protein sequence ID" value="PTB44179.1"/>
    <property type="molecule type" value="Genomic_DNA"/>
</dbReference>
<dbReference type="InterPro" id="IPR029058">
    <property type="entry name" value="AB_hydrolase_fold"/>
</dbReference>
<evidence type="ECO:0000313" key="5">
    <source>
        <dbReference type="EMBL" id="PTB44179.1"/>
    </source>
</evidence>
<dbReference type="STRING" id="1042311.A0A2T3ZH98"/>
<feature type="non-terminal residue" evidence="5">
    <location>
        <position position="1086"/>
    </location>
</feature>
<keyword evidence="2" id="KW-0040">ANK repeat</keyword>
<feature type="repeat" description="ANK" evidence="2">
    <location>
        <begin position="894"/>
        <end position="926"/>
    </location>
</feature>
<dbReference type="Gene3D" id="3.40.50.300">
    <property type="entry name" value="P-loop containing nucleotide triphosphate hydrolases"/>
    <property type="match status" value="1"/>
</dbReference>
<sequence>MNMVHFNLELIWLSQASPHVDLVFVHGYGGNPETTWHDESTGKIWIKDEEFVTRIRRPIRIFSFSYNGDVDSNLSSSSPAFHASDLLCCLEQALERSTGRPLIFIAHGFGGIIVKKAIQLCFMTSAYPQTKNALAGVTFFGTPHTDTDSEALLQAVRGTADAFGSEDGARGEDIREYVSIASRINATFISCKPSYLKTLSFWEKLPSKSIGPSSNMHGRPIVSLQCQKEKLQGNTDHIIECSHEELPRFSSVFSDRFIQFMEIFSPFLVDTLSERTVTTIPTLFPRPPSEIRESRLPIADPGIRKPGPIVKPRRRFWNKSDDGRQSPERRKRDKEDKASRDQFLQSLRGWSESNYGNEIFVAAGTCEWYKDGPIYKNWLTDPNCGTLFYIGAPGHGKSHLARAIFTHLKSSKPDDIVMGYFCQKGEERPAIWEYFTWKLIKEWPGWFTHVPVQFRRTVDGTNHRLDSSAYTEIWTSFMKACSPRTIYLIVDGLEQTPPANFIKFFALIEQLRKPVVLGSENRSNSILETPTKVKLVITSRWTDATFTASSTTSRCSLLNDDIKKDISLYLNKRFLTISNSRPKMVDEDLVRRVKERIIQKAGTYWLFAKLAADEIESSSALNSFQEPREDYIPMELARLYERKMLPLLQSANNSERHLRTVLTLIASKDNSDILTFSIKQLESFIQCIYGQDDMPVESLAKSIQTFCGDLFWVSPIDSIVYSVHASVRDHLSKYLTMEHRQINMVFICLKYLLQDSFRAPLPLSLRNRTAPFYPFAAQSWIIYLAELDTLSPHLVPLLQTFLSIDCHQYRTWLHWKSLPFEEEIGKTAVITEDPIMVMVREGCLAVIQHFFPSSAVPRASWKSKFELWARHMPFSNIQSPKLLGGQWPNIRGLHEQTVLMAAALSGNPALVEHILQWNVDINARDDGGRTALMLCLTSDRLMGSEDVSKRVDVYAVIELLLLHGINPRMSEHYGITPLHVVCVRGRLDLAQLLLRFNAPINVTDIWGFTPLERAYSIGNTQIIEILIGHGADVEAWMLGGEPPLARCIYDGKLDMFKAFLPFADINQATMLGFAPIHLASDGADRI</sequence>
<dbReference type="PROSITE" id="PS50297">
    <property type="entry name" value="ANK_REP_REGION"/>
    <property type="match status" value="2"/>
</dbReference>
<evidence type="ECO:0000256" key="1">
    <source>
        <dbReference type="ARBA" id="ARBA00022737"/>
    </source>
</evidence>
<dbReference type="PANTHER" id="PTHR10039:SF17">
    <property type="entry name" value="FUNGAL STAND N-TERMINAL GOODBYE DOMAIN-CONTAINING PROTEIN-RELATED"/>
    <property type="match status" value="1"/>
</dbReference>
<dbReference type="Proteomes" id="UP000240493">
    <property type="component" value="Unassembled WGS sequence"/>
</dbReference>
<dbReference type="SMART" id="SM00248">
    <property type="entry name" value="ANK"/>
    <property type="match status" value="5"/>
</dbReference>
<dbReference type="SUPFAM" id="SSF53474">
    <property type="entry name" value="alpha/beta-Hydrolases"/>
    <property type="match status" value="1"/>
</dbReference>
<dbReference type="SUPFAM" id="SSF52540">
    <property type="entry name" value="P-loop containing nucleoside triphosphate hydrolases"/>
    <property type="match status" value="1"/>
</dbReference>
<dbReference type="InterPro" id="IPR002110">
    <property type="entry name" value="Ankyrin_rpt"/>
</dbReference>
<keyword evidence="6" id="KW-1185">Reference proteome</keyword>
<dbReference type="InterPro" id="IPR056884">
    <property type="entry name" value="NPHP3-like_N"/>
</dbReference>
<feature type="repeat" description="ANK" evidence="2">
    <location>
        <begin position="1006"/>
        <end position="1035"/>
    </location>
</feature>
<dbReference type="Pfam" id="PF13606">
    <property type="entry name" value="Ank_3"/>
    <property type="match status" value="1"/>
</dbReference>
<accession>A0A2T3ZH98</accession>
<gene>
    <name evidence="5" type="ORF">M441DRAFT_161087</name>
</gene>
<dbReference type="InterPro" id="IPR036770">
    <property type="entry name" value="Ankyrin_rpt-contain_sf"/>
</dbReference>
<evidence type="ECO:0000256" key="2">
    <source>
        <dbReference type="PROSITE-ProRule" id="PRU00023"/>
    </source>
</evidence>
<dbReference type="Pfam" id="PF12796">
    <property type="entry name" value="Ank_2"/>
    <property type="match status" value="1"/>
</dbReference>
<feature type="compositionally biased region" description="Basic and acidic residues" evidence="3">
    <location>
        <begin position="318"/>
        <end position="340"/>
    </location>
</feature>
<feature type="region of interest" description="Disordered" evidence="3">
    <location>
        <begin position="291"/>
        <end position="340"/>
    </location>
</feature>
<dbReference type="SUPFAM" id="SSF48403">
    <property type="entry name" value="Ankyrin repeat"/>
    <property type="match status" value="1"/>
</dbReference>
<feature type="repeat" description="ANK" evidence="2">
    <location>
        <begin position="973"/>
        <end position="1005"/>
    </location>
</feature>
<keyword evidence="1" id="KW-0677">Repeat</keyword>
<reference evidence="5 6" key="1">
    <citation type="submission" date="2016-07" db="EMBL/GenBank/DDBJ databases">
        <title>Multiple horizontal gene transfer events from other fungi enriched the ability of initially mycotrophic Trichoderma (Ascomycota) to feed on dead plant biomass.</title>
        <authorList>
            <consortium name="DOE Joint Genome Institute"/>
            <person name="Aerts A."/>
            <person name="Atanasova L."/>
            <person name="Chenthamara K."/>
            <person name="Zhang J."/>
            <person name="Grujic M."/>
            <person name="Henrissat B."/>
            <person name="Kuo A."/>
            <person name="Salamov A."/>
            <person name="Lipzen A."/>
            <person name="Labutti K."/>
            <person name="Barry K."/>
            <person name="Miao Y."/>
            <person name="Rahimi M.J."/>
            <person name="Shen Q."/>
            <person name="Grigoriev I.V."/>
            <person name="Kubicek C.P."/>
            <person name="Druzhinina I.S."/>
        </authorList>
    </citation>
    <scope>NUCLEOTIDE SEQUENCE [LARGE SCALE GENOMIC DNA]</scope>
    <source>
        <strain evidence="5 6">CBS 433.97</strain>
    </source>
</reference>
<protein>
    <recommendedName>
        <fullName evidence="4">Nephrocystin 3-like N-terminal domain-containing protein</fullName>
    </recommendedName>
</protein>
<dbReference type="Gene3D" id="3.40.50.1820">
    <property type="entry name" value="alpha/beta hydrolase"/>
    <property type="match status" value="1"/>
</dbReference>
<dbReference type="PROSITE" id="PS50088">
    <property type="entry name" value="ANK_REPEAT"/>
    <property type="match status" value="3"/>
</dbReference>
<feature type="domain" description="Nephrocystin 3-like N-terminal" evidence="4">
    <location>
        <begin position="364"/>
        <end position="540"/>
    </location>
</feature>
<dbReference type="AlphaFoldDB" id="A0A2T3ZH98"/>
<organism evidence="5 6">
    <name type="scientific">Trichoderma asperellum (strain ATCC 204424 / CBS 433.97 / NBRC 101777)</name>
    <dbReference type="NCBI Taxonomy" id="1042311"/>
    <lineage>
        <taxon>Eukaryota</taxon>
        <taxon>Fungi</taxon>
        <taxon>Dikarya</taxon>
        <taxon>Ascomycota</taxon>
        <taxon>Pezizomycotina</taxon>
        <taxon>Sordariomycetes</taxon>
        <taxon>Hypocreomycetidae</taxon>
        <taxon>Hypocreales</taxon>
        <taxon>Hypocreaceae</taxon>
        <taxon>Trichoderma</taxon>
    </lineage>
</organism>
<dbReference type="OrthoDB" id="823504at2759"/>
<dbReference type="PRINTS" id="PR01415">
    <property type="entry name" value="ANKYRIN"/>
</dbReference>
<dbReference type="Gene3D" id="1.25.40.20">
    <property type="entry name" value="Ankyrin repeat-containing domain"/>
    <property type="match status" value="1"/>
</dbReference>
<evidence type="ECO:0000313" key="6">
    <source>
        <dbReference type="Proteomes" id="UP000240493"/>
    </source>
</evidence>
<name>A0A2T3ZH98_TRIA4</name>
<dbReference type="Pfam" id="PF24883">
    <property type="entry name" value="NPHP3_N"/>
    <property type="match status" value="1"/>
</dbReference>
<proteinExistence type="predicted"/>
<dbReference type="PANTHER" id="PTHR10039">
    <property type="entry name" value="AMELOGENIN"/>
    <property type="match status" value="1"/>
</dbReference>
<dbReference type="InterPro" id="IPR027417">
    <property type="entry name" value="P-loop_NTPase"/>
</dbReference>
<evidence type="ECO:0000259" key="4">
    <source>
        <dbReference type="Pfam" id="PF24883"/>
    </source>
</evidence>